<feature type="region of interest" description="Disordered" evidence="1">
    <location>
        <begin position="17"/>
        <end position="93"/>
    </location>
</feature>
<reference evidence="2" key="1">
    <citation type="submission" date="2014-09" db="EMBL/GenBank/DDBJ databases">
        <authorList>
            <person name="Magalhaes I.L.F."/>
            <person name="Oliveira U."/>
            <person name="Santos F.R."/>
            <person name="Vidigal T.H.D.A."/>
            <person name="Brescovit A.D."/>
            <person name="Santos A.J."/>
        </authorList>
    </citation>
    <scope>NUCLEOTIDE SEQUENCE</scope>
    <source>
        <tissue evidence="2">Shoot tissue taken approximately 20 cm above the soil surface</tissue>
    </source>
</reference>
<accession>A0A0A9DG80</accession>
<proteinExistence type="predicted"/>
<feature type="compositionally biased region" description="Basic and acidic residues" evidence="1">
    <location>
        <begin position="70"/>
        <end position="87"/>
    </location>
</feature>
<reference evidence="2" key="2">
    <citation type="journal article" date="2015" name="Data Brief">
        <title>Shoot transcriptome of the giant reed, Arundo donax.</title>
        <authorList>
            <person name="Barrero R.A."/>
            <person name="Guerrero F.D."/>
            <person name="Moolhuijzen P."/>
            <person name="Goolsby J.A."/>
            <person name="Tidwell J."/>
            <person name="Bellgard S.E."/>
            <person name="Bellgard M.I."/>
        </authorList>
    </citation>
    <scope>NUCLEOTIDE SEQUENCE</scope>
    <source>
        <tissue evidence="2">Shoot tissue taken approximately 20 cm above the soil surface</tissue>
    </source>
</reference>
<evidence type="ECO:0000313" key="2">
    <source>
        <dbReference type="EMBL" id="JAD84600.1"/>
    </source>
</evidence>
<protein>
    <submittedName>
        <fullName evidence="2">Uncharacterized protein</fullName>
    </submittedName>
</protein>
<dbReference type="EMBL" id="GBRH01213295">
    <property type="protein sequence ID" value="JAD84600.1"/>
    <property type="molecule type" value="Transcribed_RNA"/>
</dbReference>
<evidence type="ECO:0000256" key="1">
    <source>
        <dbReference type="SAM" id="MobiDB-lite"/>
    </source>
</evidence>
<dbReference type="AlphaFoldDB" id="A0A0A9DG80"/>
<name>A0A0A9DG80_ARUDO</name>
<sequence length="93" mass="10540">MQTRFFLIRRFRNSFSQTSQSDRRLLRRAPLRSPTARSTRPVQLLNRRLGRSGGIRDHGRPRGVHIGEPATRRSRAEAPRRTGHEGVGKGGGI</sequence>
<organism evidence="2">
    <name type="scientific">Arundo donax</name>
    <name type="common">Giant reed</name>
    <name type="synonym">Donax arundinaceus</name>
    <dbReference type="NCBI Taxonomy" id="35708"/>
    <lineage>
        <taxon>Eukaryota</taxon>
        <taxon>Viridiplantae</taxon>
        <taxon>Streptophyta</taxon>
        <taxon>Embryophyta</taxon>
        <taxon>Tracheophyta</taxon>
        <taxon>Spermatophyta</taxon>
        <taxon>Magnoliopsida</taxon>
        <taxon>Liliopsida</taxon>
        <taxon>Poales</taxon>
        <taxon>Poaceae</taxon>
        <taxon>PACMAD clade</taxon>
        <taxon>Arundinoideae</taxon>
        <taxon>Arundineae</taxon>
        <taxon>Arundo</taxon>
    </lineage>
</organism>